<comment type="subcellular location">
    <subcellularLocation>
        <location evidence="1">Host membrane</location>
    </subcellularLocation>
    <subcellularLocation>
        <location evidence="2">Secreted</location>
    </subcellularLocation>
</comment>
<keyword evidence="4" id="KW-0677">Repeat</keyword>
<dbReference type="Pfam" id="PF21684">
    <property type="entry name" value="PipB2_N"/>
    <property type="match status" value="1"/>
</dbReference>
<dbReference type="InterPro" id="IPR001646">
    <property type="entry name" value="5peptide_repeat"/>
</dbReference>
<dbReference type="AlphaFoldDB" id="A0A6C8GB79"/>
<dbReference type="SUPFAM" id="SSF141571">
    <property type="entry name" value="Pentapeptide repeat-like"/>
    <property type="match status" value="1"/>
</dbReference>
<evidence type="ECO:0000259" key="8">
    <source>
        <dbReference type="Pfam" id="PF21684"/>
    </source>
</evidence>
<reference evidence="9 10" key="1">
    <citation type="submission" date="2011-09" db="EMBL/GenBank/DDBJ databases">
        <authorList>
            <person name="McClelland M."/>
            <person name="Clifton S."/>
            <person name="Porwollik S."/>
            <person name="Cheng P."/>
            <person name="Wollam A."/>
            <person name="Wang C."/>
            <person name="Pepin K."/>
            <person name="Bhonagiri V."/>
            <person name="Fulton R."/>
            <person name="Fulton L.F."/>
            <person name="Delehaunty K."/>
            <person name="Fronick C."/>
            <person name="O'Laughlin M."/>
            <person name="Godfrey J."/>
            <person name="Waligorski J."/>
            <person name="Appelbaum E."/>
            <person name="Farmer C."/>
            <person name="Strong C."/>
            <person name="Tomlinson C."/>
            <person name="Hou S."/>
            <person name="Minx P."/>
            <person name="Warren W."/>
            <person name="Wilson R.K."/>
        </authorList>
    </citation>
    <scope>NUCLEOTIDE SEQUENCE [LARGE SCALE GENOMIC DNA]</scope>
    <source>
        <strain evidence="10">SARB 27</strain>
    </source>
</reference>
<dbReference type="Gene3D" id="2.160.20.80">
    <property type="entry name" value="E3 ubiquitin-protein ligase SopA"/>
    <property type="match status" value="2"/>
</dbReference>
<keyword evidence="7" id="KW-0472">Membrane</keyword>
<dbReference type="NCBIfam" id="NF011743">
    <property type="entry name" value="PRK15196.1"/>
    <property type="match status" value="1"/>
</dbReference>
<dbReference type="GO" id="GO:0005576">
    <property type="term" value="C:extracellular region"/>
    <property type="evidence" value="ECO:0007669"/>
    <property type="project" value="UniProtKB-SubCell"/>
</dbReference>
<dbReference type="Proteomes" id="UP000004564">
    <property type="component" value="Chromosome"/>
</dbReference>
<evidence type="ECO:0000256" key="6">
    <source>
        <dbReference type="ARBA" id="ARBA00023026"/>
    </source>
</evidence>
<sequence>MQIYMINFIMYCVALSGRKYMQRSLGSLAGMATSAFGAGTSAAMRQATSPKTILEYIINFFTCGGVRRKNEAQYQELIDTMADTLKSSMPDRGAPLPENIILEDMDGYRVEFNLPGENNEAEQVIVRVSKGDHSETREIPLVSFEKICRVLLFRYEFSIPQDSVMLTAQGGMNLKGAVLTGANLTAENLCGADLSDADLGGAVLFMADCDGANFKGANLSGASLGDSNLMNACLEHSIMCGATLDRANLTGANLQYTSLLGCSMVECLCSGANMDHANISGATLIRADMSGATLQSATIMAADMEGAILTRANLRKASFISTNLDGADLAEANLNNTCFKDCTLTHLRTEDARMSTSTQTLFNEFYSENI</sequence>
<evidence type="ECO:0000313" key="9">
    <source>
        <dbReference type="EMBL" id="EHB42946.1"/>
    </source>
</evidence>
<dbReference type="PANTHER" id="PTHR14136:SF17">
    <property type="entry name" value="BTB_POZ DOMAIN-CONTAINING PROTEIN KCTD9"/>
    <property type="match status" value="1"/>
</dbReference>
<dbReference type="EMBL" id="AFYI01000002">
    <property type="protein sequence ID" value="EHB42946.1"/>
    <property type="molecule type" value="Genomic_DNA"/>
</dbReference>
<keyword evidence="3" id="KW-0964">Secreted</keyword>
<protein>
    <submittedName>
        <fullName evidence="9">Pentapeptide repeat protein</fullName>
    </submittedName>
</protein>
<dbReference type="Gene3D" id="3.30.2450.10">
    <property type="entry name" value="Secreted effector protein pipB2"/>
    <property type="match status" value="1"/>
</dbReference>
<keyword evidence="6" id="KW-0843">Virulence</keyword>
<comment type="caution">
    <text evidence="9">The sequence shown here is derived from an EMBL/GenBank/DDBJ whole genome shotgun (WGS) entry which is preliminary data.</text>
</comment>
<evidence type="ECO:0000256" key="1">
    <source>
        <dbReference type="ARBA" id="ARBA00004551"/>
    </source>
</evidence>
<dbReference type="Pfam" id="PF00805">
    <property type="entry name" value="Pentapeptide"/>
    <property type="match status" value="4"/>
</dbReference>
<feature type="domain" description="Secreted effector protein PipB2 N-terminal" evidence="8">
    <location>
        <begin position="47"/>
        <end position="154"/>
    </location>
</feature>
<evidence type="ECO:0000256" key="2">
    <source>
        <dbReference type="ARBA" id="ARBA00004613"/>
    </source>
</evidence>
<evidence type="ECO:0000256" key="5">
    <source>
        <dbReference type="ARBA" id="ARBA00022870"/>
    </source>
</evidence>
<keyword evidence="5" id="KW-1043">Host membrane</keyword>
<evidence type="ECO:0000313" key="10">
    <source>
        <dbReference type="Proteomes" id="UP000004564"/>
    </source>
</evidence>
<dbReference type="PANTHER" id="PTHR14136">
    <property type="entry name" value="BTB_POZ DOMAIN-CONTAINING PROTEIN KCTD9"/>
    <property type="match status" value="1"/>
</dbReference>
<evidence type="ECO:0000256" key="3">
    <source>
        <dbReference type="ARBA" id="ARBA00022525"/>
    </source>
</evidence>
<name>A0A6C8GB79_SALIN</name>
<evidence type="ECO:0000256" key="7">
    <source>
        <dbReference type="ARBA" id="ARBA00023136"/>
    </source>
</evidence>
<proteinExistence type="predicted"/>
<dbReference type="InterPro" id="IPR048984">
    <property type="entry name" value="PipB2_N"/>
</dbReference>
<accession>A0A6C8GB79</accession>
<organism evidence="9 10">
    <name type="scientific">Salmonella enterica subsp. enterica serovar Infantis str. SARB27</name>
    <dbReference type="NCBI Taxonomy" id="596155"/>
    <lineage>
        <taxon>Bacteria</taxon>
        <taxon>Pseudomonadati</taxon>
        <taxon>Pseudomonadota</taxon>
        <taxon>Gammaproteobacteria</taxon>
        <taxon>Enterobacterales</taxon>
        <taxon>Enterobacteriaceae</taxon>
        <taxon>Salmonella</taxon>
    </lineage>
</organism>
<dbReference type="GO" id="GO:0033644">
    <property type="term" value="C:host cell membrane"/>
    <property type="evidence" value="ECO:0007669"/>
    <property type="project" value="UniProtKB-SubCell"/>
</dbReference>
<dbReference type="InterPro" id="IPR051082">
    <property type="entry name" value="Pentapeptide-BTB/POZ_domain"/>
</dbReference>
<gene>
    <name evidence="9" type="ORF">SEENIN0B_02845</name>
</gene>
<evidence type="ECO:0000256" key="4">
    <source>
        <dbReference type="ARBA" id="ARBA00022737"/>
    </source>
</evidence>